<evidence type="ECO:0000313" key="7">
    <source>
        <dbReference type="Proteomes" id="UP001652442"/>
    </source>
</evidence>
<proteinExistence type="predicted"/>
<name>A0ABT2TL95_9FIRM</name>
<keyword evidence="1" id="KW-0004">4Fe-4S</keyword>
<dbReference type="Gene3D" id="2.60.40.10">
    <property type="entry name" value="Immunoglobulins"/>
    <property type="match status" value="1"/>
</dbReference>
<keyword evidence="4" id="KW-0411">Iron-sulfur</keyword>
<dbReference type="PANTHER" id="PTHR43177:SF3">
    <property type="entry name" value="PROTEIN NRFC HOMOLOG"/>
    <property type="match status" value="1"/>
</dbReference>
<dbReference type="InterPro" id="IPR017896">
    <property type="entry name" value="4Fe4S_Fe-S-bd"/>
</dbReference>
<dbReference type="InterPro" id="IPR050954">
    <property type="entry name" value="ET_IronSulfur_Cluster-Binding"/>
</dbReference>
<organism evidence="6 7">
    <name type="scientific">Brotonthovivens ammoniilytica</name>
    <dbReference type="NCBI Taxonomy" id="2981725"/>
    <lineage>
        <taxon>Bacteria</taxon>
        <taxon>Bacillati</taxon>
        <taxon>Bacillota</taxon>
        <taxon>Clostridia</taxon>
        <taxon>Lachnospirales</taxon>
        <taxon>Lachnospiraceae</taxon>
        <taxon>Brotonthovivens</taxon>
    </lineage>
</organism>
<dbReference type="SUPFAM" id="SSF54862">
    <property type="entry name" value="4Fe-4S ferredoxins"/>
    <property type="match status" value="1"/>
</dbReference>
<evidence type="ECO:0000256" key="1">
    <source>
        <dbReference type="ARBA" id="ARBA00022485"/>
    </source>
</evidence>
<dbReference type="InterPro" id="IPR013783">
    <property type="entry name" value="Ig-like_fold"/>
</dbReference>
<keyword evidence="3" id="KW-0408">Iron</keyword>
<protein>
    <submittedName>
        <fullName evidence="6">Oxidoreductase</fullName>
    </submittedName>
</protein>
<dbReference type="PROSITE" id="PS51379">
    <property type="entry name" value="4FE4S_FER_2"/>
    <property type="match status" value="2"/>
</dbReference>
<keyword evidence="2" id="KW-0479">Metal-binding</keyword>
<dbReference type="Gene3D" id="3.30.70.20">
    <property type="match status" value="2"/>
</dbReference>
<accession>A0ABT2TL95</accession>
<dbReference type="PANTHER" id="PTHR43177">
    <property type="entry name" value="PROTEIN NRFC"/>
    <property type="match status" value="1"/>
</dbReference>
<evidence type="ECO:0000256" key="4">
    <source>
        <dbReference type="ARBA" id="ARBA00023014"/>
    </source>
</evidence>
<dbReference type="Pfam" id="PF13247">
    <property type="entry name" value="Fer4_11"/>
    <property type="match status" value="1"/>
</dbReference>
<gene>
    <name evidence="6" type="ORF">OCV88_08980</name>
</gene>
<sequence length="281" mass="31842">MKKWHMVVDLAKCVGCYNCLLACKDEHVGNSWLPYTDSQQHHEDKWINSKRVERGSVPYTEVAFVTETCQHCDNAPCAERCPDAVIKRPDGIVLLDAARAKGNKNLADACPYGHIHWNEELGTAQKCTMCAHLLDQGWKEPRCVQACPLRALSVVYCEDSEFEKIVEKQKLKPLTDGSNQPRVLYRNLYKYNKCFIAGGLSYIKDGIETAATEAKIKLSMNGVPLKETYADFLGEYKIDRLPKNSGTYTLEYIMPGYKTIVKQVEIKEESPNMGCLTFEKE</sequence>
<feature type="domain" description="4Fe-4S ferredoxin-type" evidence="5">
    <location>
        <begin position="4"/>
        <end position="33"/>
    </location>
</feature>
<evidence type="ECO:0000256" key="3">
    <source>
        <dbReference type="ARBA" id="ARBA00023004"/>
    </source>
</evidence>
<dbReference type="RefSeq" id="WP_262591081.1">
    <property type="nucleotide sequence ID" value="NZ_JAOQJQ010000003.1"/>
</dbReference>
<keyword evidence="7" id="KW-1185">Reference proteome</keyword>
<evidence type="ECO:0000313" key="6">
    <source>
        <dbReference type="EMBL" id="MCU6762466.1"/>
    </source>
</evidence>
<feature type="domain" description="4Fe-4S ferredoxin-type" evidence="5">
    <location>
        <begin position="60"/>
        <end position="91"/>
    </location>
</feature>
<dbReference type="Proteomes" id="UP001652442">
    <property type="component" value="Unassembled WGS sequence"/>
</dbReference>
<dbReference type="EMBL" id="JAOQJQ010000003">
    <property type="protein sequence ID" value="MCU6762466.1"/>
    <property type="molecule type" value="Genomic_DNA"/>
</dbReference>
<comment type="caution">
    <text evidence="6">The sequence shown here is derived from an EMBL/GenBank/DDBJ whole genome shotgun (WGS) entry which is preliminary data.</text>
</comment>
<reference evidence="6 7" key="1">
    <citation type="journal article" date="2021" name="ISME Commun">
        <title>Automated analysis of genomic sequences facilitates high-throughput and comprehensive description of bacteria.</title>
        <authorList>
            <person name="Hitch T.C.A."/>
        </authorList>
    </citation>
    <scope>NUCLEOTIDE SEQUENCE [LARGE SCALE GENOMIC DNA]</scope>
    <source>
        <strain evidence="6 7">Sanger_109</strain>
    </source>
</reference>
<evidence type="ECO:0000259" key="5">
    <source>
        <dbReference type="PROSITE" id="PS51379"/>
    </source>
</evidence>
<evidence type="ECO:0000256" key="2">
    <source>
        <dbReference type="ARBA" id="ARBA00022723"/>
    </source>
</evidence>